<dbReference type="STRING" id="1618443.UV73_C0004G0159"/>
<dbReference type="EMBL" id="LCFP01000004">
    <property type="protein sequence ID" value="KKS98017.1"/>
    <property type="molecule type" value="Genomic_DNA"/>
</dbReference>
<accession>A0A0G1DKB0</accession>
<sequence length="209" mass="24054">MSEILNTPEVLVPLIETNPPVSAVTLLNRALLKLEEERHGETLDAETVKQRDDLWAADITDITGLQLRELLNHTYRGNFYFWNDPAIIRELYGELGENFSLFFETYIKGYSQHLIDKAKIDENSMQNYSPQYAEHLQQQFARSRSIRPYHIGKVQKGSGEYYDKPLSFIEAIVPALTNIDKEKADIIGAQLKAILDTQYQHVVDAYSIY</sequence>
<gene>
    <name evidence="1" type="ORF">UV73_C0004G0159</name>
</gene>
<dbReference type="AlphaFoldDB" id="A0A0G1DKB0"/>
<comment type="caution">
    <text evidence="1">The sequence shown here is derived from an EMBL/GenBank/DDBJ whole genome shotgun (WGS) entry which is preliminary data.</text>
</comment>
<evidence type="ECO:0000313" key="2">
    <source>
        <dbReference type="Proteomes" id="UP000034894"/>
    </source>
</evidence>
<organism evidence="1 2">
    <name type="scientific">Candidatus Gottesmanbacteria bacterium GW2011_GWA2_43_14</name>
    <dbReference type="NCBI Taxonomy" id="1618443"/>
    <lineage>
        <taxon>Bacteria</taxon>
        <taxon>Candidatus Gottesmaniibacteriota</taxon>
    </lineage>
</organism>
<name>A0A0G1DKB0_9BACT</name>
<reference evidence="1 2" key="1">
    <citation type="journal article" date="2015" name="Nature">
        <title>rRNA introns, odd ribosomes, and small enigmatic genomes across a large radiation of phyla.</title>
        <authorList>
            <person name="Brown C.T."/>
            <person name="Hug L.A."/>
            <person name="Thomas B.C."/>
            <person name="Sharon I."/>
            <person name="Castelle C.J."/>
            <person name="Singh A."/>
            <person name="Wilkins M.J."/>
            <person name="Williams K.H."/>
            <person name="Banfield J.F."/>
        </authorList>
    </citation>
    <scope>NUCLEOTIDE SEQUENCE [LARGE SCALE GENOMIC DNA]</scope>
</reference>
<dbReference type="Proteomes" id="UP000034894">
    <property type="component" value="Unassembled WGS sequence"/>
</dbReference>
<protein>
    <submittedName>
        <fullName evidence="1">Uncharacterized protein</fullName>
    </submittedName>
</protein>
<proteinExistence type="predicted"/>
<evidence type="ECO:0000313" key="1">
    <source>
        <dbReference type="EMBL" id="KKS98017.1"/>
    </source>
</evidence>